<feature type="non-terminal residue" evidence="3">
    <location>
        <position position="121"/>
    </location>
</feature>
<evidence type="ECO:0000313" key="3">
    <source>
        <dbReference type="EMBL" id="CAB4027188.1"/>
    </source>
</evidence>
<gene>
    <name evidence="3" type="ORF">PACLA_8A058939</name>
</gene>
<protein>
    <submittedName>
        <fullName evidence="3">Uncharacterized protein</fullName>
    </submittedName>
</protein>
<accession>A0A7D9JE48</accession>
<dbReference type="AlphaFoldDB" id="A0A7D9JE48"/>
<reference evidence="3" key="1">
    <citation type="submission" date="2020-04" db="EMBL/GenBank/DDBJ databases">
        <authorList>
            <person name="Alioto T."/>
            <person name="Alioto T."/>
            <person name="Gomez Garrido J."/>
        </authorList>
    </citation>
    <scope>NUCLEOTIDE SEQUENCE</scope>
    <source>
        <strain evidence="3">A484AB</strain>
    </source>
</reference>
<keyword evidence="2" id="KW-0479">Metal-binding</keyword>
<organism evidence="3 4">
    <name type="scientific">Paramuricea clavata</name>
    <name type="common">Red gorgonian</name>
    <name type="synonym">Violescent sea-whip</name>
    <dbReference type="NCBI Taxonomy" id="317549"/>
    <lineage>
        <taxon>Eukaryota</taxon>
        <taxon>Metazoa</taxon>
        <taxon>Cnidaria</taxon>
        <taxon>Anthozoa</taxon>
        <taxon>Octocorallia</taxon>
        <taxon>Malacalcyonacea</taxon>
        <taxon>Plexauridae</taxon>
        <taxon>Paramuricea</taxon>
    </lineage>
</organism>
<sequence>FPKGDDLLRVIRGYEETWSFPMCAGALDGTHIPILAPNKNHTDYVNRKGFYSVLVKAVVDCNYIFRDVVIGWPGSVHDARVFSDSATFAKGRDNCLFPDDLNREPSLSAVFMVLKGYPRNE</sequence>
<comment type="caution">
    <text evidence="3">The sequence shown here is derived from an EMBL/GenBank/DDBJ whole genome shotgun (WGS) entry which is preliminary data.</text>
</comment>
<dbReference type="EMBL" id="CACRXK020014652">
    <property type="protein sequence ID" value="CAB4027188.1"/>
    <property type="molecule type" value="Genomic_DNA"/>
</dbReference>
<keyword evidence="4" id="KW-1185">Reference proteome</keyword>
<feature type="non-terminal residue" evidence="3">
    <location>
        <position position="1"/>
    </location>
</feature>
<dbReference type="Pfam" id="PF13359">
    <property type="entry name" value="DDE_Tnp_4"/>
    <property type="match status" value="1"/>
</dbReference>
<evidence type="ECO:0000256" key="2">
    <source>
        <dbReference type="ARBA" id="ARBA00022723"/>
    </source>
</evidence>
<dbReference type="InterPro" id="IPR027806">
    <property type="entry name" value="HARBI1_dom"/>
</dbReference>
<name>A0A7D9JE48_PARCT</name>
<dbReference type="GO" id="GO:0046872">
    <property type="term" value="F:metal ion binding"/>
    <property type="evidence" value="ECO:0007669"/>
    <property type="project" value="UniProtKB-KW"/>
</dbReference>
<dbReference type="OrthoDB" id="5975111at2759"/>
<comment type="cofactor">
    <cofactor evidence="1">
        <name>a divalent metal cation</name>
        <dbReference type="ChEBI" id="CHEBI:60240"/>
    </cofactor>
</comment>
<proteinExistence type="predicted"/>
<dbReference type="Proteomes" id="UP001152795">
    <property type="component" value="Unassembled WGS sequence"/>
</dbReference>
<evidence type="ECO:0000256" key="1">
    <source>
        <dbReference type="ARBA" id="ARBA00001968"/>
    </source>
</evidence>
<evidence type="ECO:0000313" key="4">
    <source>
        <dbReference type="Proteomes" id="UP001152795"/>
    </source>
</evidence>